<dbReference type="AlphaFoldDB" id="A0AAD5SPW8"/>
<keyword evidence="4" id="KW-1185">Reference proteome</keyword>
<dbReference type="InterPro" id="IPR001810">
    <property type="entry name" value="F-box_dom"/>
</dbReference>
<feature type="domain" description="F-box" evidence="2">
    <location>
        <begin position="5"/>
        <end position="41"/>
    </location>
</feature>
<sequence>MDYIIPLEILELILVWIDPKHVLRYRRVSKVFNSFLLNRHFARANLQLHKSKYGTLNRESSIEPTDYDRCWFVWPKAYQEIYADIALKTLTLVFWGDQNIHGTIPRAIGRLQNLQQLYLHRNMLTGEIPAEIGELESLGTINFRHNRLRGNVPLIRFGNLRNLIFAYISAGNSLCNVASSSLSGVHETVCAVFRKDGILVEVLVG</sequence>
<dbReference type="SUPFAM" id="SSF81383">
    <property type="entry name" value="F-box domain"/>
    <property type="match status" value="1"/>
</dbReference>
<dbReference type="EMBL" id="JADGJH010004568">
    <property type="protein sequence ID" value="KAJ3085328.1"/>
    <property type="molecule type" value="Genomic_DNA"/>
</dbReference>
<dbReference type="Gene3D" id="3.80.10.10">
    <property type="entry name" value="Ribonuclease Inhibitor"/>
    <property type="match status" value="1"/>
</dbReference>
<dbReference type="PANTHER" id="PTHR48059:SF30">
    <property type="entry name" value="OS06G0587000 PROTEIN"/>
    <property type="match status" value="1"/>
</dbReference>
<dbReference type="Pfam" id="PF00560">
    <property type="entry name" value="LRR_1"/>
    <property type="match status" value="1"/>
</dbReference>
<dbReference type="SUPFAM" id="SSF52058">
    <property type="entry name" value="L domain-like"/>
    <property type="match status" value="1"/>
</dbReference>
<protein>
    <recommendedName>
        <fullName evidence="2">F-box domain-containing protein</fullName>
    </recommendedName>
</protein>
<evidence type="ECO:0000256" key="1">
    <source>
        <dbReference type="ARBA" id="ARBA00004196"/>
    </source>
</evidence>
<feature type="non-terminal residue" evidence="3">
    <location>
        <position position="205"/>
    </location>
</feature>
<accession>A0AAD5SPW8</accession>
<evidence type="ECO:0000313" key="3">
    <source>
        <dbReference type="EMBL" id="KAJ3085328.1"/>
    </source>
</evidence>
<proteinExistence type="predicted"/>
<comment type="caution">
    <text evidence="3">The sequence shown here is derived from an EMBL/GenBank/DDBJ whole genome shotgun (WGS) entry which is preliminary data.</text>
</comment>
<organism evidence="3 4">
    <name type="scientific">Physocladia obscura</name>
    <dbReference type="NCBI Taxonomy" id="109957"/>
    <lineage>
        <taxon>Eukaryota</taxon>
        <taxon>Fungi</taxon>
        <taxon>Fungi incertae sedis</taxon>
        <taxon>Chytridiomycota</taxon>
        <taxon>Chytridiomycota incertae sedis</taxon>
        <taxon>Chytridiomycetes</taxon>
        <taxon>Chytridiales</taxon>
        <taxon>Chytriomycetaceae</taxon>
        <taxon>Physocladia</taxon>
    </lineage>
</organism>
<dbReference type="InterPro" id="IPR032675">
    <property type="entry name" value="LRR_dom_sf"/>
</dbReference>
<dbReference type="InterPro" id="IPR036047">
    <property type="entry name" value="F-box-like_dom_sf"/>
</dbReference>
<evidence type="ECO:0000259" key="2">
    <source>
        <dbReference type="Pfam" id="PF00646"/>
    </source>
</evidence>
<dbReference type="InterPro" id="IPR001611">
    <property type="entry name" value="Leu-rich_rpt"/>
</dbReference>
<dbReference type="Proteomes" id="UP001211907">
    <property type="component" value="Unassembled WGS sequence"/>
</dbReference>
<name>A0AAD5SPW8_9FUNG</name>
<dbReference type="Pfam" id="PF00646">
    <property type="entry name" value="F-box"/>
    <property type="match status" value="1"/>
</dbReference>
<dbReference type="PANTHER" id="PTHR48059">
    <property type="entry name" value="POLYGALACTURONASE INHIBITOR 1"/>
    <property type="match status" value="1"/>
</dbReference>
<gene>
    <name evidence="3" type="ORF">HK100_009084</name>
</gene>
<comment type="subcellular location">
    <subcellularLocation>
        <location evidence="1">Cell envelope</location>
    </subcellularLocation>
</comment>
<reference evidence="3" key="1">
    <citation type="submission" date="2020-05" db="EMBL/GenBank/DDBJ databases">
        <title>Phylogenomic resolution of chytrid fungi.</title>
        <authorList>
            <person name="Stajich J.E."/>
            <person name="Amses K."/>
            <person name="Simmons R."/>
            <person name="Seto K."/>
            <person name="Myers J."/>
            <person name="Bonds A."/>
            <person name="Quandt C.A."/>
            <person name="Barry K."/>
            <person name="Liu P."/>
            <person name="Grigoriev I."/>
            <person name="Longcore J.E."/>
            <person name="James T.Y."/>
        </authorList>
    </citation>
    <scope>NUCLEOTIDE SEQUENCE</scope>
    <source>
        <strain evidence="3">JEL0513</strain>
    </source>
</reference>
<dbReference type="InterPro" id="IPR051848">
    <property type="entry name" value="PGIP"/>
</dbReference>
<evidence type="ECO:0000313" key="4">
    <source>
        <dbReference type="Proteomes" id="UP001211907"/>
    </source>
</evidence>